<dbReference type="Proteomes" id="UP000821845">
    <property type="component" value="Chromosome 8"/>
</dbReference>
<protein>
    <submittedName>
        <fullName evidence="1">Uncharacterized protein</fullName>
    </submittedName>
</protein>
<name>A0ACB7RR55_HYAAI</name>
<reference evidence="1" key="1">
    <citation type="submission" date="2020-05" db="EMBL/GenBank/DDBJ databases">
        <title>Large-scale comparative analyses of tick genomes elucidate their genetic diversity and vector capacities.</title>
        <authorList>
            <person name="Jia N."/>
            <person name="Wang J."/>
            <person name="Shi W."/>
            <person name="Du L."/>
            <person name="Sun Y."/>
            <person name="Zhan W."/>
            <person name="Jiang J."/>
            <person name="Wang Q."/>
            <person name="Zhang B."/>
            <person name="Ji P."/>
            <person name="Sakyi L.B."/>
            <person name="Cui X."/>
            <person name="Yuan T."/>
            <person name="Jiang B."/>
            <person name="Yang W."/>
            <person name="Lam T.T.-Y."/>
            <person name="Chang Q."/>
            <person name="Ding S."/>
            <person name="Wang X."/>
            <person name="Zhu J."/>
            <person name="Ruan X."/>
            <person name="Zhao L."/>
            <person name="Wei J."/>
            <person name="Que T."/>
            <person name="Du C."/>
            <person name="Cheng J."/>
            <person name="Dai P."/>
            <person name="Han X."/>
            <person name="Huang E."/>
            <person name="Gao Y."/>
            <person name="Liu J."/>
            <person name="Shao H."/>
            <person name="Ye R."/>
            <person name="Li L."/>
            <person name="Wei W."/>
            <person name="Wang X."/>
            <person name="Wang C."/>
            <person name="Yang T."/>
            <person name="Huo Q."/>
            <person name="Li W."/>
            <person name="Guo W."/>
            <person name="Chen H."/>
            <person name="Zhou L."/>
            <person name="Ni X."/>
            <person name="Tian J."/>
            <person name="Zhou Y."/>
            <person name="Sheng Y."/>
            <person name="Liu T."/>
            <person name="Pan Y."/>
            <person name="Xia L."/>
            <person name="Li J."/>
            <person name="Zhao F."/>
            <person name="Cao W."/>
        </authorList>
    </citation>
    <scope>NUCLEOTIDE SEQUENCE</scope>
    <source>
        <strain evidence="1">Hyas-2018</strain>
    </source>
</reference>
<sequence>MSRSEDQGALSANDYWQGRLDLDRPCDAVSPDDTCWLCADFTAWSSVMHAIGLELYEAKPRSLGLRFLERWTESDRDSVSIARQQSCLASMLLCQHPCIVALNVTCSIRCEPDVEQSSFPIHLRPRSSTCASRSLTLLNIKKCSRSLLHLRDMDAIVDLEVLVLCSDGLGPYPAAEVDALMERNRSTLRYVDIFDFRGRRHELRMVESLDACEVLKFRSNSVGGMPDIDRMVRLMSASTVLKEITIDPVLEREVSVLARALTLHPSLTKLSLYVLTGRSIEILFTALRLNNVLKELLLYGGGVSVCSSGMQAIANALEENACLQTLDINSVGLDRGVRVAQLAEALSKNRTLQTLRMNCFGMDMIQVSRLVKSLRFNRSLKIMISPHVMGTEAERTSLARQLLEDKCYDRVQPGPWTETYLRILSPVLASAQGGVNELWLSDIARMSHESVGVLFNALASSKKVRRLTVAVTQQPDRRVTFLCEMLKKNRSVDYLKINIANGKSARAILGALAVNTAIAELEVTIGDSAVEESAEAFSSMLSKNNAITRISTTIGRCDSRPFMHAFARGMTCNRLVVTLEFTLPGDAYFPPGVYGPMQRNRAALHHAVDFVLERREDRHHAECFDLFFGRACLLANLARIGGISDLEARLAVSAAENRRREKYLILTGVVRRRLVCWPADVTQIDQLNFDCWQAITKYLKVSDVRSDWS</sequence>
<organism evidence="1 2">
    <name type="scientific">Hyalomma asiaticum</name>
    <name type="common">Tick</name>
    <dbReference type="NCBI Taxonomy" id="266040"/>
    <lineage>
        <taxon>Eukaryota</taxon>
        <taxon>Metazoa</taxon>
        <taxon>Ecdysozoa</taxon>
        <taxon>Arthropoda</taxon>
        <taxon>Chelicerata</taxon>
        <taxon>Arachnida</taxon>
        <taxon>Acari</taxon>
        <taxon>Parasitiformes</taxon>
        <taxon>Ixodida</taxon>
        <taxon>Ixodoidea</taxon>
        <taxon>Ixodidae</taxon>
        <taxon>Hyalomminae</taxon>
        <taxon>Hyalomma</taxon>
    </lineage>
</organism>
<keyword evidence="2" id="KW-1185">Reference proteome</keyword>
<evidence type="ECO:0000313" key="2">
    <source>
        <dbReference type="Proteomes" id="UP000821845"/>
    </source>
</evidence>
<evidence type="ECO:0000313" key="1">
    <source>
        <dbReference type="EMBL" id="KAH6924297.1"/>
    </source>
</evidence>
<proteinExistence type="predicted"/>
<gene>
    <name evidence="1" type="ORF">HPB50_014710</name>
</gene>
<dbReference type="EMBL" id="CM023488">
    <property type="protein sequence ID" value="KAH6924297.1"/>
    <property type="molecule type" value="Genomic_DNA"/>
</dbReference>
<accession>A0ACB7RR55</accession>
<comment type="caution">
    <text evidence="1">The sequence shown here is derived from an EMBL/GenBank/DDBJ whole genome shotgun (WGS) entry which is preliminary data.</text>
</comment>